<keyword evidence="5" id="KW-0663">Pyridoxal phosphate</keyword>
<proteinExistence type="inferred from homology"/>
<dbReference type="GO" id="GO:0046872">
    <property type="term" value="F:metal ion binding"/>
    <property type="evidence" value="ECO:0007669"/>
    <property type="project" value="UniProtKB-KW"/>
</dbReference>
<keyword evidence="3" id="KW-0808">Transferase</keyword>
<dbReference type="EMBL" id="MFRA01000001">
    <property type="protein sequence ID" value="OGH93344.1"/>
    <property type="molecule type" value="Genomic_DNA"/>
</dbReference>
<evidence type="ECO:0000259" key="9">
    <source>
        <dbReference type="Pfam" id="PF00266"/>
    </source>
</evidence>
<reference evidence="10 11" key="1">
    <citation type="journal article" date="2016" name="Nat. Commun.">
        <title>Thousands of microbial genomes shed light on interconnected biogeochemical processes in an aquifer system.</title>
        <authorList>
            <person name="Anantharaman K."/>
            <person name="Brown C.T."/>
            <person name="Hug L.A."/>
            <person name="Sharon I."/>
            <person name="Castelle C.J."/>
            <person name="Probst A.J."/>
            <person name="Thomas B.C."/>
            <person name="Singh A."/>
            <person name="Wilkins M.J."/>
            <person name="Karaoz U."/>
            <person name="Brodie E.L."/>
            <person name="Williams K.H."/>
            <person name="Hubbard S.S."/>
            <person name="Banfield J.F."/>
        </authorList>
    </citation>
    <scope>NUCLEOTIDE SEQUENCE [LARGE SCALE GENOMIC DNA]</scope>
</reference>
<evidence type="ECO:0000256" key="8">
    <source>
        <dbReference type="ARBA" id="ARBA00050776"/>
    </source>
</evidence>
<evidence type="ECO:0000256" key="6">
    <source>
        <dbReference type="ARBA" id="ARBA00023004"/>
    </source>
</evidence>
<evidence type="ECO:0000256" key="5">
    <source>
        <dbReference type="ARBA" id="ARBA00022898"/>
    </source>
</evidence>
<dbReference type="PIRSF" id="PIRSF005572">
    <property type="entry name" value="NifS"/>
    <property type="match status" value="1"/>
</dbReference>
<evidence type="ECO:0000256" key="1">
    <source>
        <dbReference type="ARBA" id="ARBA00001933"/>
    </source>
</evidence>
<dbReference type="InterPro" id="IPR000192">
    <property type="entry name" value="Aminotrans_V_dom"/>
</dbReference>
<dbReference type="SUPFAM" id="SSF53383">
    <property type="entry name" value="PLP-dependent transferases"/>
    <property type="match status" value="1"/>
</dbReference>
<dbReference type="Gene3D" id="3.90.1150.10">
    <property type="entry name" value="Aspartate Aminotransferase, domain 1"/>
    <property type="match status" value="1"/>
</dbReference>
<dbReference type="InterPro" id="IPR016454">
    <property type="entry name" value="Cysteine_dSase"/>
</dbReference>
<gene>
    <name evidence="10" type="ORF">A2563_01915</name>
</gene>
<keyword evidence="7" id="KW-0411">Iron-sulfur</keyword>
<dbReference type="AlphaFoldDB" id="A0A1F6PBK8"/>
<evidence type="ECO:0000313" key="10">
    <source>
        <dbReference type="EMBL" id="OGH93344.1"/>
    </source>
</evidence>
<dbReference type="GO" id="GO:0031071">
    <property type="term" value="F:cysteine desulfurase activity"/>
    <property type="evidence" value="ECO:0007669"/>
    <property type="project" value="UniProtKB-EC"/>
</dbReference>
<comment type="caution">
    <text evidence="10">The sequence shown here is derived from an EMBL/GenBank/DDBJ whole genome shotgun (WGS) entry which is preliminary data.</text>
</comment>
<evidence type="ECO:0000256" key="2">
    <source>
        <dbReference type="ARBA" id="ARBA00006490"/>
    </source>
</evidence>
<evidence type="ECO:0000313" key="11">
    <source>
        <dbReference type="Proteomes" id="UP000176634"/>
    </source>
</evidence>
<comment type="catalytic activity">
    <reaction evidence="8">
        <text>(sulfur carrier)-H + L-cysteine = (sulfur carrier)-SH + L-alanine</text>
        <dbReference type="Rhea" id="RHEA:43892"/>
        <dbReference type="Rhea" id="RHEA-COMP:14737"/>
        <dbReference type="Rhea" id="RHEA-COMP:14739"/>
        <dbReference type="ChEBI" id="CHEBI:29917"/>
        <dbReference type="ChEBI" id="CHEBI:35235"/>
        <dbReference type="ChEBI" id="CHEBI:57972"/>
        <dbReference type="ChEBI" id="CHEBI:64428"/>
        <dbReference type="EC" id="2.8.1.7"/>
    </reaction>
</comment>
<sequence>MLTAPKKKPNSKSKDKKSAYFDHAAGTYLSNQALAAMMPFFNKDFGNPSSLHSEGKKAEMGLKDSRRMAADLIGALPENIVFTSGGTESDNLAIYGIAKAHEKHGKHIISSPIEHHAVINSLEDLKKQGWEITYVQPDSKGFIKIGDIVKAIRPDTVLISLAYANNEIGTIYPIPEIGKQILQYRKTNNTIYPFFHTDACQAAGYLDLDVEKLHVDLMAISGSKIYGPKGVGMLYVRRGVTIKPQIMGGDQERGARSGTENTPGIAGLVKALELAQKNREKESARLEVLLKYLWEKIHKLIPDIRLNGPEIGPQRLPNNLNISFLDTEGEALLLYLDEYGIMCSTGSACAARTLEPSHVLKALGIPAVEARGAARFSLGMRNTKKDIDYLMKYLPATVKKLREISRMN</sequence>
<organism evidence="10 11">
    <name type="scientific">Candidatus Magasanikbacteria bacterium RIFOXYD1_FULL_40_23</name>
    <dbReference type="NCBI Taxonomy" id="1798705"/>
    <lineage>
        <taxon>Bacteria</taxon>
        <taxon>Candidatus Magasanikiibacteriota</taxon>
    </lineage>
</organism>
<comment type="similarity">
    <text evidence="2">Belongs to the class-V pyridoxal-phosphate-dependent aminotransferase family. NifS/IscS subfamily.</text>
</comment>
<dbReference type="Gene3D" id="3.40.640.10">
    <property type="entry name" value="Type I PLP-dependent aspartate aminotransferase-like (Major domain)"/>
    <property type="match status" value="1"/>
</dbReference>
<dbReference type="InterPro" id="IPR015424">
    <property type="entry name" value="PyrdxlP-dep_Trfase"/>
</dbReference>
<dbReference type="STRING" id="1798705.A2563_01915"/>
<protein>
    <recommendedName>
        <fullName evidence="9">Aminotransferase class V domain-containing protein</fullName>
    </recommendedName>
</protein>
<keyword evidence="4" id="KW-0479">Metal-binding</keyword>
<accession>A0A1F6PBK8</accession>
<dbReference type="InterPro" id="IPR015421">
    <property type="entry name" value="PyrdxlP-dep_Trfase_major"/>
</dbReference>
<feature type="domain" description="Aminotransferase class V" evidence="9">
    <location>
        <begin position="20"/>
        <end position="390"/>
    </location>
</feature>
<name>A0A1F6PBK8_9BACT</name>
<evidence type="ECO:0000256" key="7">
    <source>
        <dbReference type="ARBA" id="ARBA00023014"/>
    </source>
</evidence>
<keyword evidence="6" id="KW-0408">Iron</keyword>
<dbReference type="Gene3D" id="1.10.260.50">
    <property type="match status" value="1"/>
</dbReference>
<dbReference type="PANTHER" id="PTHR11601">
    <property type="entry name" value="CYSTEINE DESULFURYLASE FAMILY MEMBER"/>
    <property type="match status" value="1"/>
</dbReference>
<evidence type="ECO:0000256" key="4">
    <source>
        <dbReference type="ARBA" id="ARBA00022723"/>
    </source>
</evidence>
<dbReference type="Proteomes" id="UP000176634">
    <property type="component" value="Unassembled WGS sequence"/>
</dbReference>
<evidence type="ECO:0000256" key="3">
    <source>
        <dbReference type="ARBA" id="ARBA00022679"/>
    </source>
</evidence>
<dbReference type="Pfam" id="PF00266">
    <property type="entry name" value="Aminotran_5"/>
    <property type="match status" value="1"/>
</dbReference>
<comment type="cofactor">
    <cofactor evidence="1">
        <name>pyridoxal 5'-phosphate</name>
        <dbReference type="ChEBI" id="CHEBI:597326"/>
    </cofactor>
</comment>
<dbReference type="InterPro" id="IPR015422">
    <property type="entry name" value="PyrdxlP-dep_Trfase_small"/>
</dbReference>
<dbReference type="PANTHER" id="PTHR11601:SF34">
    <property type="entry name" value="CYSTEINE DESULFURASE"/>
    <property type="match status" value="1"/>
</dbReference>
<dbReference type="GO" id="GO:0051536">
    <property type="term" value="F:iron-sulfur cluster binding"/>
    <property type="evidence" value="ECO:0007669"/>
    <property type="project" value="UniProtKB-KW"/>
</dbReference>